<dbReference type="GeneID" id="70249359"/>
<sequence>MSPEIPIYKVLLVGESGKWSFLQLWEQHAHAAYTNPKSGFKTYPVQFLTNCGKIQLDFLGISLRWLLSLKLKGDAMIFIDDATYLNDTQRLKANSYLRCLDIPLIICEGSPSKCRETGFTRKLFGKNILHVKRLGQTGRKIFNAYRPLLWLMRKLENNPQVDWVGVPRHCAPTLRRGSINSRLSEVTLGDTSTRSSSIAFTPATSDDSYSNNQENTDIYDNSDETCQTTTDDSEEFIVFILCVHCIRMIAITSPETGSLVRLIPLSVPCSLVTIICRHCSDTIGLEMPDSLPFNVVKHTRMYDCAETAAGKKVEILLGDNDMTWTTNLPDLAESTDTDCCIYGIRTDDDTISRLHEVEAADLWLEHVPGAFL</sequence>
<dbReference type="AlphaFoldDB" id="A0AAD4KSU3"/>
<protein>
    <submittedName>
        <fullName evidence="2">Uncharacterized protein</fullName>
    </submittedName>
</protein>
<feature type="region of interest" description="Disordered" evidence="1">
    <location>
        <begin position="202"/>
        <end position="222"/>
    </location>
</feature>
<comment type="caution">
    <text evidence="2">The sequence shown here is derived from an EMBL/GenBank/DDBJ whole genome shotgun (WGS) entry which is preliminary data.</text>
</comment>
<dbReference type="RefSeq" id="XP_046071178.1">
    <property type="nucleotide sequence ID" value="XM_046219072.1"/>
</dbReference>
<evidence type="ECO:0000313" key="2">
    <source>
        <dbReference type="EMBL" id="KAH8696240.1"/>
    </source>
</evidence>
<keyword evidence="3" id="KW-1185">Reference proteome</keyword>
<evidence type="ECO:0000256" key="1">
    <source>
        <dbReference type="SAM" id="MobiDB-lite"/>
    </source>
</evidence>
<dbReference type="EMBL" id="JAJTJA010000007">
    <property type="protein sequence ID" value="KAH8696240.1"/>
    <property type="molecule type" value="Genomic_DNA"/>
</dbReference>
<accession>A0AAD4KSU3</accession>
<gene>
    <name evidence="2" type="ORF">BGW36DRAFT_408174</name>
</gene>
<name>A0AAD4KSU3_9EURO</name>
<reference evidence="2" key="1">
    <citation type="submission" date="2021-12" db="EMBL/GenBank/DDBJ databases">
        <title>Convergent genome expansion in fungi linked to evolution of root-endophyte symbiosis.</title>
        <authorList>
            <consortium name="DOE Joint Genome Institute"/>
            <person name="Ke Y.-H."/>
            <person name="Bonito G."/>
            <person name="Liao H.-L."/>
            <person name="Looney B."/>
            <person name="Rojas-Flechas A."/>
            <person name="Nash J."/>
            <person name="Hameed K."/>
            <person name="Schadt C."/>
            <person name="Martin F."/>
            <person name="Crous P.W."/>
            <person name="Miettinen O."/>
            <person name="Magnuson J.K."/>
            <person name="Labbe J."/>
            <person name="Jacobson D."/>
            <person name="Doktycz M.J."/>
            <person name="Veneault-Fourrey C."/>
            <person name="Kuo A."/>
            <person name="Mondo S."/>
            <person name="Calhoun S."/>
            <person name="Riley R."/>
            <person name="Ohm R."/>
            <person name="LaButti K."/>
            <person name="Andreopoulos B."/>
            <person name="Pangilinan J."/>
            <person name="Nolan M."/>
            <person name="Tritt A."/>
            <person name="Clum A."/>
            <person name="Lipzen A."/>
            <person name="Daum C."/>
            <person name="Barry K."/>
            <person name="Grigoriev I.V."/>
            <person name="Vilgalys R."/>
        </authorList>
    </citation>
    <scope>NUCLEOTIDE SEQUENCE</scope>
    <source>
        <strain evidence="2">PMI_201</strain>
    </source>
</reference>
<dbReference type="Proteomes" id="UP001201262">
    <property type="component" value="Unassembled WGS sequence"/>
</dbReference>
<evidence type="ECO:0000313" key="3">
    <source>
        <dbReference type="Proteomes" id="UP001201262"/>
    </source>
</evidence>
<organism evidence="2 3">
    <name type="scientific">Talaromyces proteolyticus</name>
    <dbReference type="NCBI Taxonomy" id="1131652"/>
    <lineage>
        <taxon>Eukaryota</taxon>
        <taxon>Fungi</taxon>
        <taxon>Dikarya</taxon>
        <taxon>Ascomycota</taxon>
        <taxon>Pezizomycotina</taxon>
        <taxon>Eurotiomycetes</taxon>
        <taxon>Eurotiomycetidae</taxon>
        <taxon>Eurotiales</taxon>
        <taxon>Trichocomaceae</taxon>
        <taxon>Talaromyces</taxon>
        <taxon>Talaromyces sect. Bacilispori</taxon>
    </lineage>
</organism>
<proteinExistence type="predicted"/>